<organism evidence="1 2">
    <name type="scientific">Bauhinia variegata</name>
    <name type="common">Purple orchid tree</name>
    <name type="synonym">Phanera variegata</name>
    <dbReference type="NCBI Taxonomy" id="167791"/>
    <lineage>
        <taxon>Eukaryota</taxon>
        <taxon>Viridiplantae</taxon>
        <taxon>Streptophyta</taxon>
        <taxon>Embryophyta</taxon>
        <taxon>Tracheophyta</taxon>
        <taxon>Spermatophyta</taxon>
        <taxon>Magnoliopsida</taxon>
        <taxon>eudicotyledons</taxon>
        <taxon>Gunneridae</taxon>
        <taxon>Pentapetalae</taxon>
        <taxon>rosids</taxon>
        <taxon>fabids</taxon>
        <taxon>Fabales</taxon>
        <taxon>Fabaceae</taxon>
        <taxon>Cercidoideae</taxon>
        <taxon>Cercideae</taxon>
        <taxon>Bauhiniinae</taxon>
        <taxon>Bauhinia</taxon>
    </lineage>
</organism>
<sequence>MFVFEPDLQRPPQDHSKLLTPPLWLSRTQTFTRDGHPPPGSTLLFKDFSLSIPAIAAFSSFLMALHPQHFRREALGGTRHVVPVFFLCFSGGETLLLQKNLANQVFRYQSFPGGLMVKDKDCKSASDSSSPSREQFKVS</sequence>
<reference evidence="1 2" key="1">
    <citation type="journal article" date="2022" name="DNA Res.">
        <title>Chromosomal-level genome assembly of the orchid tree Bauhinia variegata (Leguminosae; Cercidoideae) supports the allotetraploid origin hypothesis of Bauhinia.</title>
        <authorList>
            <person name="Zhong Y."/>
            <person name="Chen Y."/>
            <person name="Zheng D."/>
            <person name="Pang J."/>
            <person name="Liu Y."/>
            <person name="Luo S."/>
            <person name="Meng S."/>
            <person name="Qian L."/>
            <person name="Wei D."/>
            <person name="Dai S."/>
            <person name="Zhou R."/>
        </authorList>
    </citation>
    <scope>NUCLEOTIDE SEQUENCE [LARGE SCALE GENOMIC DNA]</scope>
    <source>
        <strain evidence="1">BV-YZ2020</strain>
    </source>
</reference>
<keyword evidence="2" id="KW-1185">Reference proteome</keyword>
<evidence type="ECO:0000313" key="2">
    <source>
        <dbReference type="Proteomes" id="UP000828941"/>
    </source>
</evidence>
<proteinExistence type="predicted"/>
<comment type="caution">
    <text evidence="1">The sequence shown here is derived from an EMBL/GenBank/DDBJ whole genome shotgun (WGS) entry which is preliminary data.</text>
</comment>
<evidence type="ECO:0000313" key="1">
    <source>
        <dbReference type="EMBL" id="KAI4349883.1"/>
    </source>
</evidence>
<name>A0ACB9PN86_BAUVA</name>
<dbReference type="Proteomes" id="UP000828941">
    <property type="component" value="Chromosome 4"/>
</dbReference>
<dbReference type="EMBL" id="CM039429">
    <property type="protein sequence ID" value="KAI4349883.1"/>
    <property type="molecule type" value="Genomic_DNA"/>
</dbReference>
<protein>
    <submittedName>
        <fullName evidence="1">Uncharacterized protein</fullName>
    </submittedName>
</protein>
<gene>
    <name evidence="1" type="ORF">L6164_010426</name>
</gene>
<accession>A0ACB9PN86</accession>